<reference evidence="2" key="1">
    <citation type="submission" date="2016-07" db="EMBL/GenBank/DDBJ databases">
        <title>Nontailed viruses are major unrecognized killers of bacteria in the ocean.</title>
        <authorList>
            <person name="Kauffman K."/>
            <person name="Hussain F."/>
            <person name="Yang J."/>
            <person name="Arevalo P."/>
            <person name="Brown J."/>
            <person name="Cutler M."/>
            <person name="Kelly L."/>
            <person name="Polz M.F."/>
        </authorList>
    </citation>
    <scope>NUCLEOTIDE SEQUENCE [LARGE SCALE GENOMIC DNA]</scope>
    <source>
        <strain evidence="2">10N.261.48.A1</strain>
    </source>
</reference>
<dbReference type="Proteomes" id="UP000235554">
    <property type="component" value="Unassembled WGS sequence"/>
</dbReference>
<protein>
    <recommendedName>
        <fullName evidence="3">Baseplate protein J-like domain-containing protein</fullName>
    </recommendedName>
</protein>
<sequence length="342" mass="38446">MSVVNVPEILTVEPFEVMRERFINDFFYPHAEKEVGAEVAQMLTTGLRSPNESAALLLDAMILFRQQETRNDNYLALQEFSETVTDSQMIDLIVKRYANLTRQILSPADESSFPPKPAVMESDTSLLLRYSLAPYGLSTTGTRMGYRFHALTLGERPQITVNVESDTVITQRFEFVKTDGLERPRDAQARMTEAYTGKIELRLLSFTGNGTASQALCDSVLAYCSRDDIGQESNTLTVKSAEVLEFEIDIEVTEYSEPNQLIERSQMDKALQAYANEQHKLGGTIQHTRIYQIAHNHKAVDITIKKPEADMNCTWQQAPYCTGVTSLVQPKQAQKQNVASGQ</sequence>
<evidence type="ECO:0008006" key="3">
    <source>
        <dbReference type="Google" id="ProtNLM"/>
    </source>
</evidence>
<accession>A0A855ISB7</accession>
<dbReference type="EMBL" id="MCZJ01000010">
    <property type="protein sequence ID" value="PMM60638.1"/>
    <property type="molecule type" value="Genomic_DNA"/>
</dbReference>
<dbReference type="RefSeq" id="WP_102554797.1">
    <property type="nucleotide sequence ID" value="NZ_MCZJ01000010.1"/>
</dbReference>
<evidence type="ECO:0000313" key="1">
    <source>
        <dbReference type="EMBL" id="PMM60638.1"/>
    </source>
</evidence>
<name>A0A855ISB7_9VIBR</name>
<organism evidence="1 2">
    <name type="scientific">Vibrio lentus</name>
    <dbReference type="NCBI Taxonomy" id="136468"/>
    <lineage>
        <taxon>Bacteria</taxon>
        <taxon>Pseudomonadati</taxon>
        <taxon>Pseudomonadota</taxon>
        <taxon>Gammaproteobacteria</taxon>
        <taxon>Vibrionales</taxon>
        <taxon>Vibrionaceae</taxon>
        <taxon>Vibrio</taxon>
    </lineage>
</organism>
<proteinExistence type="predicted"/>
<dbReference type="AlphaFoldDB" id="A0A855ISB7"/>
<evidence type="ECO:0000313" key="2">
    <source>
        <dbReference type="Proteomes" id="UP000235554"/>
    </source>
</evidence>
<comment type="caution">
    <text evidence="1">The sequence shown here is derived from an EMBL/GenBank/DDBJ whole genome shotgun (WGS) entry which is preliminary data.</text>
</comment>
<gene>
    <name evidence="1" type="ORF">BCT50_22040</name>
</gene>